<dbReference type="Proteomes" id="UP000028181">
    <property type="component" value="Chromosome I"/>
</dbReference>
<keyword evidence="4" id="KW-1005">Bacterial flagellum biogenesis</keyword>
<sequence>MKFRRKNAIGARLALRLLAALLAATGSPVLAGMGTAVVPTQTIYPGEEITEGKVDEVQVTNPNLAGDYARKTREVVGMVAKRTLLAGRTVPVSALREAFAVTRGKAVRLTFTIGSMTISASGSPLENAAVGDVIRARNIDSGVTVSGTVMADGTIQVMTK</sequence>
<organism evidence="6 7">
    <name type="scientific">Neorhizobium galegae bv. orientalis str. HAMBI 540</name>
    <dbReference type="NCBI Taxonomy" id="1028800"/>
    <lineage>
        <taxon>Bacteria</taxon>
        <taxon>Pseudomonadati</taxon>
        <taxon>Pseudomonadota</taxon>
        <taxon>Alphaproteobacteria</taxon>
        <taxon>Hyphomicrobiales</taxon>
        <taxon>Rhizobiaceae</taxon>
        <taxon>Rhizobium/Agrobacterium group</taxon>
        <taxon>Neorhizobium</taxon>
    </lineage>
</organism>
<dbReference type="GeneID" id="24256892"/>
<dbReference type="Gene3D" id="3.90.1210.10">
    <property type="entry name" value="Antifreeze-like/N-acetylneuraminic acid synthase C-terminal domain"/>
    <property type="match status" value="1"/>
</dbReference>
<feature type="signal peptide" evidence="4">
    <location>
        <begin position="1"/>
        <end position="31"/>
    </location>
</feature>
<keyword evidence="6" id="KW-0969">Cilium</keyword>
<dbReference type="AlphaFoldDB" id="A0A068SJX2"/>
<keyword evidence="2 4" id="KW-0732">Signal</keyword>
<keyword evidence="6" id="KW-0966">Cell projection</keyword>
<comment type="function">
    <text evidence="4">Involved in the assembly process of the P-ring formation. It may associate with FlgF on the rod constituting a structure essential for the P-ring assembly or may act as a modulator protein for the P-ring assembly.</text>
</comment>
<evidence type="ECO:0000256" key="4">
    <source>
        <dbReference type="RuleBase" id="RU362063"/>
    </source>
</evidence>
<dbReference type="InterPro" id="IPR017585">
    <property type="entry name" value="SAF_FlgA"/>
</dbReference>
<name>A0A068SJX2_NEOGA</name>
<dbReference type="RefSeq" id="WP_038583648.1">
    <property type="nucleotide sequence ID" value="NZ_HG938353.1"/>
</dbReference>
<dbReference type="InterPro" id="IPR013974">
    <property type="entry name" value="SAF"/>
</dbReference>
<feature type="domain" description="SAF" evidence="5">
    <location>
        <begin position="34"/>
        <end position="96"/>
    </location>
</feature>
<dbReference type="PANTHER" id="PTHR36307:SF1">
    <property type="entry name" value="FLAGELLA BASAL BODY P-RING FORMATION PROTEIN FLGA"/>
    <property type="match status" value="1"/>
</dbReference>
<dbReference type="HOGENOM" id="CLU_131516_0_0_5"/>
<gene>
    <name evidence="6" type="primary">flgA</name>
    <name evidence="6" type="ORF">RG540_CH01720</name>
</gene>
<dbReference type="OrthoDB" id="8448733at2"/>
<keyword evidence="3 4" id="KW-0574">Periplasm</keyword>
<dbReference type="NCBIfam" id="TIGR03170">
    <property type="entry name" value="flgA_cterm"/>
    <property type="match status" value="1"/>
</dbReference>
<feature type="chain" id="PRO_5005103884" description="Flagella basal body P-ring formation protein FlgA" evidence="4">
    <location>
        <begin position="32"/>
        <end position="160"/>
    </location>
</feature>
<dbReference type="GO" id="GO:0044780">
    <property type="term" value="P:bacterial-type flagellum assembly"/>
    <property type="evidence" value="ECO:0007669"/>
    <property type="project" value="InterPro"/>
</dbReference>
<dbReference type="GO" id="GO:0042597">
    <property type="term" value="C:periplasmic space"/>
    <property type="evidence" value="ECO:0007669"/>
    <property type="project" value="UniProtKB-SubCell"/>
</dbReference>
<dbReference type="PATRIC" id="fig|1028800.3.peg.174"/>
<evidence type="ECO:0000259" key="5">
    <source>
        <dbReference type="SMART" id="SM00858"/>
    </source>
</evidence>
<evidence type="ECO:0000313" key="7">
    <source>
        <dbReference type="Proteomes" id="UP000028181"/>
    </source>
</evidence>
<comment type="subcellular location">
    <subcellularLocation>
        <location evidence="1 4">Periplasm</location>
    </subcellularLocation>
</comment>
<dbReference type="Gene3D" id="2.30.30.760">
    <property type="match status" value="1"/>
</dbReference>
<accession>A0A068SJX2</accession>
<dbReference type="PANTHER" id="PTHR36307">
    <property type="entry name" value="FLAGELLA BASAL BODY P-RING FORMATION PROTEIN FLGA"/>
    <property type="match status" value="1"/>
</dbReference>
<keyword evidence="7" id="KW-1185">Reference proteome</keyword>
<evidence type="ECO:0000313" key="6">
    <source>
        <dbReference type="EMBL" id="CDN46367.1"/>
    </source>
</evidence>
<dbReference type="SMART" id="SM00858">
    <property type="entry name" value="SAF"/>
    <property type="match status" value="1"/>
</dbReference>
<protein>
    <recommendedName>
        <fullName evidence="4">Flagella basal body P-ring formation protein FlgA</fullName>
    </recommendedName>
</protein>
<dbReference type="eggNOG" id="COG1261">
    <property type="taxonomic scope" value="Bacteria"/>
</dbReference>
<comment type="similarity">
    <text evidence="4">Belongs to the FlgA family.</text>
</comment>
<proteinExistence type="inferred from homology"/>
<dbReference type="CDD" id="cd11614">
    <property type="entry name" value="SAF_CpaB_FlgA_like"/>
    <property type="match status" value="1"/>
</dbReference>
<dbReference type="InterPro" id="IPR039246">
    <property type="entry name" value="Flagellar_FlgA"/>
</dbReference>
<keyword evidence="6" id="KW-0282">Flagellum</keyword>
<dbReference type="EMBL" id="HG938353">
    <property type="protein sequence ID" value="CDN46367.1"/>
    <property type="molecule type" value="Genomic_DNA"/>
</dbReference>
<evidence type="ECO:0000256" key="1">
    <source>
        <dbReference type="ARBA" id="ARBA00004418"/>
    </source>
</evidence>
<evidence type="ECO:0000256" key="3">
    <source>
        <dbReference type="ARBA" id="ARBA00022764"/>
    </source>
</evidence>
<dbReference type="KEGG" id="ngg:RG540_CH01720"/>
<evidence type="ECO:0000256" key="2">
    <source>
        <dbReference type="ARBA" id="ARBA00022729"/>
    </source>
</evidence>
<reference evidence="7" key="1">
    <citation type="journal article" date="2014" name="BMC Genomics">
        <title>Genome sequencing of two Neorhizobium galegae strains reveals a noeT gene responsible for the unusual acetylation of the nodulation factors.</title>
        <authorList>
            <person name="Osterman J."/>
            <person name="Marsh J."/>
            <person name="Laine P.K."/>
            <person name="Zeng Z."/>
            <person name="Alatalo E."/>
            <person name="Sullivan J.T."/>
            <person name="Young J.P."/>
            <person name="Thomas-Oates J."/>
            <person name="Paulin L."/>
            <person name="Lindstrom K."/>
        </authorList>
    </citation>
    <scope>NUCLEOTIDE SEQUENCE [LARGE SCALE GENOMIC DNA]</scope>
    <source>
        <strain evidence="7">HAMBI 540</strain>
    </source>
</reference>
<dbReference type="Pfam" id="PF13144">
    <property type="entry name" value="ChapFlgA"/>
    <property type="match status" value="1"/>
</dbReference>